<evidence type="ECO:0000313" key="2">
    <source>
        <dbReference type="Proteomes" id="UP001552299"/>
    </source>
</evidence>
<dbReference type="EMBL" id="JANQDX010000019">
    <property type="protein sequence ID" value="KAL0904439.1"/>
    <property type="molecule type" value="Genomic_DNA"/>
</dbReference>
<evidence type="ECO:0000313" key="1">
    <source>
        <dbReference type="EMBL" id="KAL0904439.1"/>
    </source>
</evidence>
<proteinExistence type="predicted"/>
<dbReference type="Proteomes" id="UP001552299">
    <property type="component" value="Unassembled WGS sequence"/>
</dbReference>
<name>A0ABD0TXT1_DENTH</name>
<evidence type="ECO:0008006" key="3">
    <source>
        <dbReference type="Google" id="ProtNLM"/>
    </source>
</evidence>
<sequence length="447" mass="51697">MPHKLSTGHNFTGIRTQSNVRIPHRIISPSSQPYSSSPAWKQLQVFNGSEDITPNCWIKIFAKDGSSLFHPFCLCLERYHLERHSTFLEVTREAYERERLHNIALTELHPHSPSGLPEPAGGEVPNKEKKDLNTIKESLKNNIVQELHVTLARLSTWWSQRAKASWIEEGDSNSKFFHEFASAKRNRNWIKQKSRNRDCNMFDWPTVYNKQQIDKADYGMLNAEFTREYFSQAVQQLGNNKSPGFEDDILLFSSASPKVADLMKKILNDFCGWTGQKVNNKKSHIFFGKAVNVRMQKKISKKFGFKVVKEMHYLGSSSTWQIVIDGAKYLKLIIRWKLSNGNKVHIINDIWMLDRRSKSWPTFADFGSLNDKQFQHFISSDGYWIFNELQNFFHDDLISLIVQVPLHPEFIEDQVELISQHSGRSIASISYEASLLFDEDADASFTN</sequence>
<accession>A0ABD0TXT1</accession>
<reference evidence="1 2" key="1">
    <citation type="journal article" date="2024" name="Plant Biotechnol. J.">
        <title>Dendrobium thyrsiflorum genome and its molecular insights into genes involved in important horticultural traits.</title>
        <authorList>
            <person name="Chen B."/>
            <person name="Wang J.Y."/>
            <person name="Zheng P.J."/>
            <person name="Li K.L."/>
            <person name="Liang Y.M."/>
            <person name="Chen X.F."/>
            <person name="Zhang C."/>
            <person name="Zhao X."/>
            <person name="He X."/>
            <person name="Zhang G.Q."/>
            <person name="Liu Z.J."/>
            <person name="Xu Q."/>
        </authorList>
    </citation>
    <scope>NUCLEOTIDE SEQUENCE [LARGE SCALE GENOMIC DNA]</scope>
    <source>
        <strain evidence="1">GZMU011</strain>
    </source>
</reference>
<comment type="caution">
    <text evidence="1">The sequence shown here is derived from an EMBL/GenBank/DDBJ whole genome shotgun (WGS) entry which is preliminary data.</text>
</comment>
<organism evidence="1 2">
    <name type="scientific">Dendrobium thyrsiflorum</name>
    <name type="common">Pinecone-like raceme dendrobium</name>
    <name type="synonym">Orchid</name>
    <dbReference type="NCBI Taxonomy" id="117978"/>
    <lineage>
        <taxon>Eukaryota</taxon>
        <taxon>Viridiplantae</taxon>
        <taxon>Streptophyta</taxon>
        <taxon>Embryophyta</taxon>
        <taxon>Tracheophyta</taxon>
        <taxon>Spermatophyta</taxon>
        <taxon>Magnoliopsida</taxon>
        <taxon>Liliopsida</taxon>
        <taxon>Asparagales</taxon>
        <taxon>Orchidaceae</taxon>
        <taxon>Epidendroideae</taxon>
        <taxon>Malaxideae</taxon>
        <taxon>Dendrobiinae</taxon>
        <taxon>Dendrobium</taxon>
    </lineage>
</organism>
<protein>
    <recommendedName>
        <fullName evidence="3">Reverse transcriptase domain-containing protein</fullName>
    </recommendedName>
</protein>
<dbReference type="AlphaFoldDB" id="A0ABD0TXT1"/>
<keyword evidence="2" id="KW-1185">Reference proteome</keyword>
<gene>
    <name evidence="1" type="ORF">M5K25_026550</name>
</gene>